<evidence type="ECO:0000313" key="2">
    <source>
        <dbReference type="EMBL" id="API58874.1"/>
    </source>
</evidence>
<dbReference type="InterPro" id="IPR006427">
    <property type="entry name" value="Portal_HK97"/>
</dbReference>
<name>A0A1L3ZTB7_9SPHN</name>
<dbReference type="Gene3D" id="3.30.1120.70">
    <property type="match status" value="1"/>
</dbReference>
<dbReference type="EMBL" id="CP018221">
    <property type="protein sequence ID" value="API58874.1"/>
    <property type="molecule type" value="Genomic_DNA"/>
</dbReference>
<sequence length="422" mass="47132">MNWISRLFSWSPPDAHPRASVQSSGGGVVITTPQQLEDALRAGAVSGSGEIVNAHTAMSVAAVYACVRIISGAVATLPLHIKRRVDERTREDASDTDLWRVLRRKPNRWQKPAQFRRMMQAHVLLRGNAYAMIVWSRDKVQELIPLHPDRVQVKQKDDLGLEYIWTRKDGRRVVFGQADILHLYGLTLDGIGGVTPITYARESIGLALSMERHGAIVFKNGATASGVLKVDKQLTPQARENLRESLEEYRAGGSREGKALVLEEGLDYKEISMTAEDAQWIEARKFSRSDIAMFFGVPPSMMGDNSGNDSNWGTGLEQKSNGFRTYCLEDHLTMWEEGVTCDLIRDDDTLYAKFNRAAMAQADIKTRNAAYVQALQWGWMSPNEIRALEDMNPRDGGDIFYPPPNTAGKSEQEKPDDDPQPA</sequence>
<dbReference type="OrthoDB" id="7592047at2"/>
<dbReference type="NCBIfam" id="TIGR01537">
    <property type="entry name" value="portal_HK97"/>
    <property type="match status" value="1"/>
</dbReference>
<feature type="region of interest" description="Disordered" evidence="1">
    <location>
        <begin position="389"/>
        <end position="422"/>
    </location>
</feature>
<gene>
    <name evidence="2" type="ORF">BSL82_05735</name>
</gene>
<organism evidence="2 3">
    <name type="scientific">Tardibacter chloracetimidivorans</name>
    <dbReference type="NCBI Taxonomy" id="1921510"/>
    <lineage>
        <taxon>Bacteria</taxon>
        <taxon>Pseudomonadati</taxon>
        <taxon>Pseudomonadota</taxon>
        <taxon>Alphaproteobacteria</taxon>
        <taxon>Sphingomonadales</taxon>
        <taxon>Sphingomonadaceae</taxon>
        <taxon>Tardibacter</taxon>
    </lineage>
</organism>
<evidence type="ECO:0000313" key="3">
    <source>
        <dbReference type="Proteomes" id="UP000182063"/>
    </source>
</evidence>
<dbReference type="Gene3D" id="1.20.1270.210">
    <property type="match status" value="1"/>
</dbReference>
<dbReference type="InterPro" id="IPR006944">
    <property type="entry name" value="Phage/GTA_portal"/>
</dbReference>
<keyword evidence="3" id="KW-1185">Reference proteome</keyword>
<reference evidence="3" key="1">
    <citation type="submission" date="2016-11" db="EMBL/GenBank/DDBJ databases">
        <title>Complete Genome Sequence of alachlor-degrading Sphingomonas sp. strain JJ-A5.</title>
        <authorList>
            <person name="Lee H."/>
            <person name="Ka J.-O."/>
        </authorList>
    </citation>
    <scope>NUCLEOTIDE SEQUENCE [LARGE SCALE GENOMIC DNA]</scope>
    <source>
        <strain evidence="3">JJ-A5</strain>
    </source>
</reference>
<evidence type="ECO:0000256" key="1">
    <source>
        <dbReference type="SAM" id="MobiDB-lite"/>
    </source>
</evidence>
<proteinExistence type="predicted"/>
<accession>A0A1L3ZTB7</accession>
<dbReference type="AlphaFoldDB" id="A0A1L3ZTB7"/>
<protein>
    <submittedName>
        <fullName evidence="2">Phage portal protein</fullName>
    </submittedName>
</protein>
<dbReference type="Pfam" id="PF04860">
    <property type="entry name" value="Phage_portal"/>
    <property type="match status" value="1"/>
</dbReference>
<dbReference type="Gene3D" id="3.40.140.120">
    <property type="match status" value="1"/>
</dbReference>
<dbReference type="Proteomes" id="UP000182063">
    <property type="component" value="Chromosome"/>
</dbReference>
<dbReference type="KEGG" id="sphj:BSL82_05735"/>
<dbReference type="STRING" id="1921510.BSL82_05735"/>